<dbReference type="CDD" id="cd04301">
    <property type="entry name" value="NAT_SF"/>
    <property type="match status" value="1"/>
</dbReference>
<dbReference type="EMBL" id="LAZR01018938">
    <property type="protein sequence ID" value="KKL94389.1"/>
    <property type="molecule type" value="Genomic_DNA"/>
</dbReference>
<dbReference type="PROSITE" id="PS51186">
    <property type="entry name" value="GNAT"/>
    <property type="match status" value="1"/>
</dbReference>
<dbReference type="Gene3D" id="3.40.630.30">
    <property type="match status" value="1"/>
</dbReference>
<reference evidence="2" key="1">
    <citation type="journal article" date="2015" name="Nature">
        <title>Complex archaea that bridge the gap between prokaryotes and eukaryotes.</title>
        <authorList>
            <person name="Spang A."/>
            <person name="Saw J.H."/>
            <person name="Jorgensen S.L."/>
            <person name="Zaremba-Niedzwiedzka K."/>
            <person name="Martijn J."/>
            <person name="Lind A.E."/>
            <person name="van Eijk R."/>
            <person name="Schleper C."/>
            <person name="Guy L."/>
            <person name="Ettema T.J."/>
        </authorList>
    </citation>
    <scope>NUCLEOTIDE SEQUENCE</scope>
</reference>
<name>A0A0F9G6I3_9ZZZZ</name>
<gene>
    <name evidence="2" type="ORF">LCGC14_1865170</name>
</gene>
<sequence length="132" mass="15354">MLEFRKLTTYKEGLIFSLLSRSYETLLREKPILTEIWKQDWEKYDKEIFQFPKTIGISGFITIFDENIIGFGSYDPRQRSELGIVGHNCILPEYRGKGFGKVQIIKISNIFKEMGVKKVIVTTGEHPFFIPA</sequence>
<dbReference type="AlphaFoldDB" id="A0A0F9G6I3"/>
<organism evidence="2">
    <name type="scientific">marine sediment metagenome</name>
    <dbReference type="NCBI Taxonomy" id="412755"/>
    <lineage>
        <taxon>unclassified sequences</taxon>
        <taxon>metagenomes</taxon>
        <taxon>ecological metagenomes</taxon>
    </lineage>
</organism>
<comment type="caution">
    <text evidence="2">The sequence shown here is derived from an EMBL/GenBank/DDBJ whole genome shotgun (WGS) entry which is preliminary data.</text>
</comment>
<evidence type="ECO:0000313" key="2">
    <source>
        <dbReference type="EMBL" id="KKL94389.1"/>
    </source>
</evidence>
<dbReference type="GO" id="GO:0016747">
    <property type="term" value="F:acyltransferase activity, transferring groups other than amino-acyl groups"/>
    <property type="evidence" value="ECO:0007669"/>
    <property type="project" value="InterPro"/>
</dbReference>
<evidence type="ECO:0000259" key="1">
    <source>
        <dbReference type="PROSITE" id="PS51186"/>
    </source>
</evidence>
<proteinExistence type="predicted"/>
<protein>
    <recommendedName>
        <fullName evidence="1">N-acetyltransferase domain-containing protein</fullName>
    </recommendedName>
</protein>
<feature type="domain" description="N-acetyltransferase" evidence="1">
    <location>
        <begin position="14"/>
        <end position="132"/>
    </location>
</feature>
<dbReference type="SUPFAM" id="SSF55729">
    <property type="entry name" value="Acyl-CoA N-acyltransferases (Nat)"/>
    <property type="match status" value="1"/>
</dbReference>
<dbReference type="Pfam" id="PF00583">
    <property type="entry name" value="Acetyltransf_1"/>
    <property type="match status" value="1"/>
</dbReference>
<dbReference type="InterPro" id="IPR016181">
    <property type="entry name" value="Acyl_CoA_acyltransferase"/>
</dbReference>
<accession>A0A0F9G6I3</accession>
<dbReference type="InterPro" id="IPR000182">
    <property type="entry name" value="GNAT_dom"/>
</dbReference>